<name>A0A9R1VEQ6_LACSA</name>
<dbReference type="AlphaFoldDB" id="A0A9R1VEQ6"/>
<reference evidence="1 2" key="1">
    <citation type="journal article" date="2017" name="Nat. Commun.">
        <title>Genome assembly with in vitro proximity ligation data and whole-genome triplication in lettuce.</title>
        <authorList>
            <person name="Reyes-Chin-Wo S."/>
            <person name="Wang Z."/>
            <person name="Yang X."/>
            <person name="Kozik A."/>
            <person name="Arikit S."/>
            <person name="Song C."/>
            <person name="Xia L."/>
            <person name="Froenicke L."/>
            <person name="Lavelle D.O."/>
            <person name="Truco M.J."/>
            <person name="Xia R."/>
            <person name="Zhu S."/>
            <person name="Xu C."/>
            <person name="Xu H."/>
            <person name="Xu X."/>
            <person name="Cox K."/>
            <person name="Korf I."/>
            <person name="Meyers B.C."/>
            <person name="Michelmore R.W."/>
        </authorList>
    </citation>
    <scope>NUCLEOTIDE SEQUENCE [LARGE SCALE GENOMIC DNA]</scope>
    <source>
        <strain evidence="2">cv. Salinas</strain>
        <tissue evidence="1">Seedlings</tissue>
    </source>
</reference>
<accession>A0A9R1VEQ6</accession>
<dbReference type="Proteomes" id="UP000235145">
    <property type="component" value="Unassembled WGS sequence"/>
</dbReference>
<comment type="caution">
    <text evidence="1">The sequence shown here is derived from an EMBL/GenBank/DDBJ whole genome shotgun (WGS) entry which is preliminary data.</text>
</comment>
<organism evidence="1 2">
    <name type="scientific">Lactuca sativa</name>
    <name type="common">Garden lettuce</name>
    <dbReference type="NCBI Taxonomy" id="4236"/>
    <lineage>
        <taxon>Eukaryota</taxon>
        <taxon>Viridiplantae</taxon>
        <taxon>Streptophyta</taxon>
        <taxon>Embryophyta</taxon>
        <taxon>Tracheophyta</taxon>
        <taxon>Spermatophyta</taxon>
        <taxon>Magnoliopsida</taxon>
        <taxon>eudicotyledons</taxon>
        <taxon>Gunneridae</taxon>
        <taxon>Pentapetalae</taxon>
        <taxon>asterids</taxon>
        <taxon>campanulids</taxon>
        <taxon>Asterales</taxon>
        <taxon>Asteraceae</taxon>
        <taxon>Cichorioideae</taxon>
        <taxon>Cichorieae</taxon>
        <taxon>Lactucinae</taxon>
        <taxon>Lactuca</taxon>
    </lineage>
</organism>
<evidence type="ECO:0000313" key="1">
    <source>
        <dbReference type="EMBL" id="KAJ0205777.1"/>
    </source>
</evidence>
<sequence length="171" mass="19573">MIITKSFMCRFYFSLSCTIDPKSTASKDPPYTFWCFQDSVVRLSVTLYIDLYSVVSLVESDRYQLGVHSISRVGFVGLSEAPRLKRMKWLAETNPGKMRQKTEGGLPCKLSNLQLVESDRFQLGVHSISGVGFVGLSEAPRLKRMKWLAETNPWKMRQKTKGQLPYMEYAQ</sequence>
<dbReference type="EMBL" id="NBSK02000005">
    <property type="protein sequence ID" value="KAJ0205777.1"/>
    <property type="molecule type" value="Genomic_DNA"/>
</dbReference>
<proteinExistence type="predicted"/>
<evidence type="ECO:0000313" key="2">
    <source>
        <dbReference type="Proteomes" id="UP000235145"/>
    </source>
</evidence>
<protein>
    <submittedName>
        <fullName evidence="1">Uncharacterized protein</fullName>
    </submittedName>
</protein>
<keyword evidence="2" id="KW-1185">Reference proteome</keyword>
<gene>
    <name evidence="1" type="ORF">LSAT_V11C500248510</name>
</gene>